<dbReference type="InterPro" id="IPR008284">
    <property type="entry name" value="MoCF_biosynth_CS"/>
</dbReference>
<dbReference type="InterPro" id="IPR027417">
    <property type="entry name" value="P-loop_NTPase"/>
</dbReference>
<keyword evidence="4 6" id="KW-0501">Molybdenum cofactor biosynthesis</keyword>
<dbReference type="GO" id="GO:0005525">
    <property type="term" value="F:GTP binding"/>
    <property type="evidence" value="ECO:0007669"/>
    <property type="project" value="InterPro"/>
</dbReference>
<evidence type="ECO:0000256" key="5">
    <source>
        <dbReference type="ARBA" id="ARBA00047317"/>
    </source>
</evidence>
<organism evidence="8 9">
    <name type="scientific">Enhygromyxa salina</name>
    <dbReference type="NCBI Taxonomy" id="215803"/>
    <lineage>
        <taxon>Bacteria</taxon>
        <taxon>Pseudomonadati</taxon>
        <taxon>Myxococcota</taxon>
        <taxon>Polyangia</taxon>
        <taxon>Nannocystales</taxon>
        <taxon>Nannocystaceae</taxon>
        <taxon>Enhygromyxa</taxon>
    </lineage>
</organism>
<comment type="function">
    <text evidence="1 6">Catalyzes the insertion of molybdate into adenylated molybdopterin with the concomitant release of AMP.</text>
</comment>
<keyword evidence="6" id="KW-0500">Molybdenum</keyword>
<evidence type="ECO:0000313" key="9">
    <source>
        <dbReference type="Proteomes" id="UP000237968"/>
    </source>
</evidence>
<dbReference type="SUPFAM" id="SSF53218">
    <property type="entry name" value="Molybdenum cofactor biosynthesis proteins"/>
    <property type="match status" value="1"/>
</dbReference>
<feature type="domain" description="MoaB/Mog" evidence="7">
    <location>
        <begin position="179"/>
        <end position="317"/>
    </location>
</feature>
<evidence type="ECO:0000256" key="4">
    <source>
        <dbReference type="ARBA" id="ARBA00023150"/>
    </source>
</evidence>
<dbReference type="GO" id="GO:0061599">
    <property type="term" value="F:molybdopterin molybdotransferase activity"/>
    <property type="evidence" value="ECO:0007669"/>
    <property type="project" value="UniProtKB-UniRule"/>
</dbReference>
<dbReference type="PROSITE" id="PS01079">
    <property type="entry name" value="MOCF_BIOSYNTHESIS_2"/>
    <property type="match status" value="1"/>
</dbReference>
<dbReference type="InterPro" id="IPR036688">
    <property type="entry name" value="MoeA_C_domain_IV_sf"/>
</dbReference>
<dbReference type="GO" id="GO:0046872">
    <property type="term" value="F:metal ion binding"/>
    <property type="evidence" value="ECO:0007669"/>
    <property type="project" value="UniProtKB-UniRule"/>
</dbReference>
<dbReference type="InterPro" id="IPR001453">
    <property type="entry name" value="MoaB/Mog_dom"/>
</dbReference>
<dbReference type="GO" id="GO:0005829">
    <property type="term" value="C:cytosol"/>
    <property type="evidence" value="ECO:0007669"/>
    <property type="project" value="TreeGrafter"/>
</dbReference>
<evidence type="ECO:0000256" key="1">
    <source>
        <dbReference type="ARBA" id="ARBA00002901"/>
    </source>
</evidence>
<dbReference type="GO" id="GO:0006777">
    <property type="term" value="P:Mo-molybdopterin cofactor biosynthetic process"/>
    <property type="evidence" value="ECO:0007669"/>
    <property type="project" value="UniProtKB-UniRule"/>
</dbReference>
<evidence type="ECO:0000256" key="6">
    <source>
        <dbReference type="RuleBase" id="RU365090"/>
    </source>
</evidence>
<dbReference type="InterPro" id="IPR036425">
    <property type="entry name" value="MoaB/Mog-like_dom_sf"/>
</dbReference>
<dbReference type="NCBIfam" id="NF045515">
    <property type="entry name" value="Glp_gephyrin"/>
    <property type="match status" value="1"/>
</dbReference>
<dbReference type="InterPro" id="IPR005110">
    <property type="entry name" value="MoeA_linker/N"/>
</dbReference>
<comment type="similarity">
    <text evidence="3 6">Belongs to the MoeA family.</text>
</comment>
<keyword evidence="6" id="KW-0479">Metal-binding</keyword>
<dbReference type="InterPro" id="IPR036135">
    <property type="entry name" value="MoeA_linker/N_sf"/>
</dbReference>
<dbReference type="SMART" id="SM00852">
    <property type="entry name" value="MoCF_biosynth"/>
    <property type="match status" value="1"/>
</dbReference>
<dbReference type="AlphaFoldDB" id="A0A2S9YBP6"/>
<reference evidence="8 9" key="1">
    <citation type="submission" date="2018-03" db="EMBL/GenBank/DDBJ databases">
        <title>Draft Genome Sequences of the Obligatory Marine Myxobacteria Enhygromyxa salina SWB005.</title>
        <authorList>
            <person name="Poehlein A."/>
            <person name="Moghaddam J.A."/>
            <person name="Harms H."/>
            <person name="Alanjari M."/>
            <person name="Koenig G.M."/>
            <person name="Daniel R."/>
            <person name="Schaeberle T.F."/>
        </authorList>
    </citation>
    <scope>NUCLEOTIDE SEQUENCE [LARGE SCALE GENOMIC DNA]</scope>
    <source>
        <strain evidence="8 9">SWB005</strain>
    </source>
</reference>
<protein>
    <recommendedName>
        <fullName evidence="6">Molybdopterin molybdenumtransferase</fullName>
        <ecNumber evidence="6">2.10.1.1</ecNumber>
    </recommendedName>
</protein>
<evidence type="ECO:0000256" key="3">
    <source>
        <dbReference type="ARBA" id="ARBA00010763"/>
    </source>
</evidence>
<dbReference type="SUPFAM" id="SSF63882">
    <property type="entry name" value="MoeA N-terminal region -like"/>
    <property type="match status" value="1"/>
</dbReference>
<proteinExistence type="inferred from homology"/>
<comment type="pathway">
    <text evidence="2 6">Cofactor biosynthesis; molybdopterin biosynthesis.</text>
</comment>
<dbReference type="InterPro" id="IPR004435">
    <property type="entry name" value="MobB_dom"/>
</dbReference>
<dbReference type="InterPro" id="IPR038987">
    <property type="entry name" value="MoeA-like"/>
</dbReference>
<dbReference type="UniPathway" id="UPA00344"/>
<dbReference type="Gene3D" id="3.40.980.10">
    <property type="entry name" value="MoaB/Mog-like domain"/>
    <property type="match status" value="1"/>
</dbReference>
<dbReference type="Gene3D" id="3.40.50.300">
    <property type="entry name" value="P-loop containing nucleotide triphosphate hydrolases"/>
    <property type="match status" value="1"/>
</dbReference>
<dbReference type="PANTHER" id="PTHR10192">
    <property type="entry name" value="MOLYBDOPTERIN BIOSYNTHESIS PROTEIN"/>
    <property type="match status" value="1"/>
</dbReference>
<evidence type="ECO:0000259" key="7">
    <source>
        <dbReference type="SMART" id="SM00852"/>
    </source>
</evidence>
<gene>
    <name evidence="8" type="primary">moeA_1</name>
    <name evidence="8" type="ORF">ENSA5_21640</name>
</gene>
<keyword evidence="9" id="KW-1185">Reference proteome</keyword>
<dbReference type="Gene3D" id="2.170.190.11">
    <property type="entry name" value="Molybdopterin biosynthesis moea protein, domain 3"/>
    <property type="match status" value="1"/>
</dbReference>
<dbReference type="Pfam" id="PF03453">
    <property type="entry name" value="MoeA_N"/>
    <property type="match status" value="1"/>
</dbReference>
<dbReference type="PANTHER" id="PTHR10192:SF5">
    <property type="entry name" value="GEPHYRIN"/>
    <property type="match status" value="1"/>
</dbReference>
<dbReference type="Gene3D" id="2.40.340.10">
    <property type="entry name" value="MoeA, C-terminal, domain IV"/>
    <property type="match status" value="1"/>
</dbReference>
<dbReference type="CDD" id="cd00887">
    <property type="entry name" value="MoeA"/>
    <property type="match status" value="1"/>
</dbReference>
<accession>A0A2S9YBP6</accession>
<dbReference type="NCBIfam" id="TIGR00176">
    <property type="entry name" value="mobB"/>
    <property type="match status" value="1"/>
</dbReference>
<dbReference type="SUPFAM" id="SSF52540">
    <property type="entry name" value="P-loop containing nucleoside triphosphate hydrolases"/>
    <property type="match status" value="1"/>
</dbReference>
<comment type="cofactor">
    <cofactor evidence="6">
        <name>Mg(2+)</name>
        <dbReference type="ChEBI" id="CHEBI:18420"/>
    </cofactor>
</comment>
<dbReference type="EMBL" id="PVNK01000114">
    <property type="protein sequence ID" value="PRQ02519.1"/>
    <property type="molecule type" value="Genomic_DNA"/>
</dbReference>
<sequence>MVELDEAKRRWQATMTTIDVEQVALADALGRVLRAPLRSRWPLPVHDHSAMDGYAVREADVRGATQAEPISLAVVGVAAPGHPWTTALAAGQAVRIFTGAPIPAGVDCVVRQEEVGREGDLVLVSAPVERGNNIRRRGEDVEADALLVDAGVVIDPDVVMALASFGCDPVSVSRRPRVAIVTCGDELVPVVDAAPGRVVDIAGPTIAACCRRFGAEPRCFGPAADELDALRRTVEEARASAPDLLITIGGASVGDRDRVAPVLDSLGLRWEFSRVRVKPGKPTGFGWLDALPVFVLPGNPGAAKVVFGQLVGPALAQMQGRRLADEVRGAVVSVPLARDRVRATVLEVHASEAAGRLRVDAQEANSSARIAPRLRANASLVVPAGDEPLPAGSVVELALRRPAPRRAPPPVLAFIGSSGSGKTTVLARLIAALSADLKVGVIKHGRHFDLDKPGKDSDRFRAAGAAVVVMASPDLTATLEQPERPASFAELLLRLPPELDLDLVLVEGFKYEGLRSVEVHREGRPMLCRGRGFEHVVAIVTDSPRLAPPGLPCYRHDQLVALEAMVRSLADEFPSTSA</sequence>
<keyword evidence="6" id="KW-0460">Magnesium</keyword>
<dbReference type="Pfam" id="PF00994">
    <property type="entry name" value="MoCF_biosynth"/>
    <property type="match status" value="1"/>
</dbReference>
<dbReference type="EC" id="2.10.1.1" evidence="6"/>
<evidence type="ECO:0000313" key="8">
    <source>
        <dbReference type="EMBL" id="PRQ02519.1"/>
    </source>
</evidence>
<keyword evidence="6 8" id="KW-0808">Transferase</keyword>
<dbReference type="Proteomes" id="UP000237968">
    <property type="component" value="Unassembled WGS sequence"/>
</dbReference>
<comment type="caution">
    <text evidence="8">The sequence shown here is derived from an EMBL/GenBank/DDBJ whole genome shotgun (WGS) entry which is preliminary data.</text>
</comment>
<dbReference type="Pfam" id="PF03205">
    <property type="entry name" value="MobB"/>
    <property type="match status" value="1"/>
</dbReference>
<name>A0A2S9YBP6_9BACT</name>
<dbReference type="Gene3D" id="3.90.105.10">
    <property type="entry name" value="Molybdopterin biosynthesis moea protein, domain 2"/>
    <property type="match status" value="1"/>
</dbReference>
<comment type="catalytic activity">
    <reaction evidence="5">
        <text>adenylyl-molybdopterin + molybdate = Mo-molybdopterin + AMP + H(+)</text>
        <dbReference type="Rhea" id="RHEA:35047"/>
        <dbReference type="ChEBI" id="CHEBI:15378"/>
        <dbReference type="ChEBI" id="CHEBI:36264"/>
        <dbReference type="ChEBI" id="CHEBI:62727"/>
        <dbReference type="ChEBI" id="CHEBI:71302"/>
        <dbReference type="ChEBI" id="CHEBI:456215"/>
        <dbReference type="EC" id="2.10.1.1"/>
    </reaction>
</comment>
<evidence type="ECO:0000256" key="2">
    <source>
        <dbReference type="ARBA" id="ARBA00005046"/>
    </source>
</evidence>